<protein>
    <submittedName>
        <fullName evidence="5">GNAT family N-acetyltransferase</fullName>
    </submittedName>
</protein>
<dbReference type="Gene3D" id="3.40.630.30">
    <property type="match status" value="1"/>
</dbReference>
<comment type="caution">
    <text evidence="5">The sequence shown here is derived from an EMBL/GenBank/DDBJ whole genome shotgun (WGS) entry which is preliminary data.</text>
</comment>
<dbReference type="PANTHER" id="PTHR10545">
    <property type="entry name" value="DIAMINE N-ACETYLTRANSFERASE"/>
    <property type="match status" value="1"/>
</dbReference>
<keyword evidence="6" id="KW-1185">Reference proteome</keyword>
<keyword evidence="3" id="KW-0012">Acyltransferase</keyword>
<dbReference type="FunFam" id="3.40.630.30:FF:000064">
    <property type="entry name" value="GNAT family acetyltransferase"/>
    <property type="match status" value="1"/>
</dbReference>
<evidence type="ECO:0000259" key="4">
    <source>
        <dbReference type="PROSITE" id="PS51186"/>
    </source>
</evidence>
<evidence type="ECO:0000313" key="5">
    <source>
        <dbReference type="EMBL" id="PQA60272.1"/>
    </source>
</evidence>
<dbReference type="RefSeq" id="WP_104712382.1">
    <property type="nucleotide sequence ID" value="NZ_PTRA01000001.1"/>
</dbReference>
<reference evidence="6" key="1">
    <citation type="submission" date="2018-02" db="EMBL/GenBank/DDBJ databases">
        <title>Genome sequencing of Solimonas sp. HR-BB.</title>
        <authorList>
            <person name="Lee Y."/>
            <person name="Jeon C.O."/>
        </authorList>
    </citation>
    <scope>NUCLEOTIDE SEQUENCE [LARGE SCALE GENOMIC DNA]</scope>
    <source>
        <strain evidence="6">HR-U</strain>
    </source>
</reference>
<gene>
    <name evidence="5" type="ORF">C5O19_11835</name>
</gene>
<dbReference type="PROSITE" id="PS51186">
    <property type="entry name" value="GNAT"/>
    <property type="match status" value="1"/>
</dbReference>
<dbReference type="Pfam" id="PF00583">
    <property type="entry name" value="Acetyltransf_1"/>
    <property type="match status" value="1"/>
</dbReference>
<proteinExistence type="inferred from homology"/>
<dbReference type="CDD" id="cd04301">
    <property type="entry name" value="NAT_SF"/>
    <property type="match status" value="1"/>
</dbReference>
<dbReference type="SUPFAM" id="SSF55729">
    <property type="entry name" value="Acyl-CoA N-acyltransferases (Nat)"/>
    <property type="match status" value="1"/>
</dbReference>
<evidence type="ECO:0000256" key="2">
    <source>
        <dbReference type="ARBA" id="ARBA00022679"/>
    </source>
</evidence>
<dbReference type="AlphaFoldDB" id="A0A2S7IRG6"/>
<dbReference type="GO" id="GO:0008080">
    <property type="term" value="F:N-acetyltransferase activity"/>
    <property type="evidence" value="ECO:0007669"/>
    <property type="project" value="UniProtKB-ARBA"/>
</dbReference>
<dbReference type="EMBL" id="PTRA01000001">
    <property type="protein sequence ID" value="PQA60272.1"/>
    <property type="molecule type" value="Genomic_DNA"/>
</dbReference>
<feature type="domain" description="N-acetyltransferase" evidence="4">
    <location>
        <begin position="3"/>
        <end position="149"/>
    </location>
</feature>
<organism evidence="5 6">
    <name type="scientific">Siphonobacter curvatus</name>
    <dbReference type="NCBI Taxonomy" id="2094562"/>
    <lineage>
        <taxon>Bacteria</taxon>
        <taxon>Pseudomonadati</taxon>
        <taxon>Bacteroidota</taxon>
        <taxon>Cytophagia</taxon>
        <taxon>Cytophagales</taxon>
        <taxon>Cytophagaceae</taxon>
        <taxon>Siphonobacter</taxon>
    </lineage>
</organism>
<dbReference type="InterPro" id="IPR051016">
    <property type="entry name" value="Diverse_Substrate_AcTransf"/>
</dbReference>
<name>A0A2S7IRG6_9BACT</name>
<sequence>MSTIIRRATPADVPSIYQLIVELAEYEKALHEVKNTPEQLLKDGFGEQPLYGTIVAEVNGEVVGMSLYYYRYSTWKGKRLYLEDLIIKEAYRGYGLGKRLLEATVEEARQTQCSGLMWQVLDWNEPSIEFYKKFGAKLDGEWINCHVDL</sequence>
<accession>A0A2S7IRG6</accession>
<dbReference type="InterPro" id="IPR016181">
    <property type="entry name" value="Acyl_CoA_acyltransferase"/>
</dbReference>
<dbReference type="OrthoDB" id="9805924at2"/>
<dbReference type="PANTHER" id="PTHR10545:SF29">
    <property type="entry name" value="GH14572P-RELATED"/>
    <property type="match status" value="1"/>
</dbReference>
<keyword evidence="2 5" id="KW-0808">Transferase</keyword>
<dbReference type="InterPro" id="IPR000182">
    <property type="entry name" value="GNAT_dom"/>
</dbReference>
<evidence type="ECO:0000313" key="6">
    <source>
        <dbReference type="Proteomes" id="UP000239590"/>
    </source>
</evidence>
<dbReference type="Proteomes" id="UP000239590">
    <property type="component" value="Unassembled WGS sequence"/>
</dbReference>
<comment type="similarity">
    <text evidence="1">Belongs to the acetyltransferase family.</text>
</comment>
<evidence type="ECO:0000256" key="1">
    <source>
        <dbReference type="ARBA" id="ARBA00008694"/>
    </source>
</evidence>
<evidence type="ECO:0000256" key="3">
    <source>
        <dbReference type="ARBA" id="ARBA00023315"/>
    </source>
</evidence>